<keyword evidence="8" id="KW-1185">Reference proteome</keyword>
<evidence type="ECO:0000256" key="2">
    <source>
        <dbReference type="ARBA" id="ARBA00022552"/>
    </source>
</evidence>
<dbReference type="EC" id="2.1.1.-" evidence="6"/>
<feature type="binding site" evidence="6">
    <location>
        <position position="152"/>
    </location>
    <ligand>
        <name>S-adenosyl-L-methionine</name>
        <dbReference type="ChEBI" id="CHEBI:59789"/>
    </ligand>
</feature>
<accession>A0A839K4B6</accession>
<feature type="binding site" evidence="6">
    <location>
        <position position="82"/>
    </location>
    <ligand>
        <name>S-adenosyl-L-methionine</name>
        <dbReference type="ChEBI" id="CHEBI:59789"/>
    </ligand>
</feature>
<evidence type="ECO:0000256" key="3">
    <source>
        <dbReference type="ARBA" id="ARBA00022603"/>
    </source>
</evidence>
<dbReference type="NCBIfam" id="TIGR00138">
    <property type="entry name" value="rsmG_gidB"/>
    <property type="match status" value="1"/>
</dbReference>
<dbReference type="InterPro" id="IPR003682">
    <property type="entry name" value="rRNA_ssu_MeTfrase_G"/>
</dbReference>
<dbReference type="HAMAP" id="MF_00074">
    <property type="entry name" value="16SrRNA_methyltr_G"/>
    <property type="match status" value="1"/>
</dbReference>
<dbReference type="Proteomes" id="UP000574276">
    <property type="component" value="Unassembled WGS sequence"/>
</dbReference>
<evidence type="ECO:0000313" key="8">
    <source>
        <dbReference type="Proteomes" id="UP000574276"/>
    </source>
</evidence>
<feature type="binding site" evidence="6">
    <location>
        <begin position="133"/>
        <end position="134"/>
    </location>
    <ligand>
        <name>S-adenosyl-L-methionine</name>
        <dbReference type="ChEBI" id="CHEBI:59789"/>
    </ligand>
</feature>
<organism evidence="7 8">
    <name type="scientific">Variimorphobacter saccharofermentans</name>
    <dbReference type="NCBI Taxonomy" id="2755051"/>
    <lineage>
        <taxon>Bacteria</taxon>
        <taxon>Bacillati</taxon>
        <taxon>Bacillota</taxon>
        <taxon>Clostridia</taxon>
        <taxon>Lachnospirales</taxon>
        <taxon>Lachnospiraceae</taxon>
        <taxon>Variimorphobacter</taxon>
    </lineage>
</organism>
<gene>
    <name evidence="6 7" type="primary">rsmG</name>
    <name evidence="7" type="ORF">H0486_17965</name>
</gene>
<evidence type="ECO:0000256" key="5">
    <source>
        <dbReference type="ARBA" id="ARBA00022691"/>
    </source>
</evidence>
<dbReference type="EMBL" id="JACEGA010000001">
    <property type="protein sequence ID" value="MBB2184745.1"/>
    <property type="molecule type" value="Genomic_DNA"/>
</dbReference>
<comment type="function">
    <text evidence="6">Specifically methylates the N7 position of a guanine in 16S rRNA.</text>
</comment>
<evidence type="ECO:0000256" key="1">
    <source>
        <dbReference type="ARBA" id="ARBA00022490"/>
    </source>
</evidence>
<name>A0A839K4B6_9FIRM</name>
<dbReference type="Pfam" id="PF02527">
    <property type="entry name" value="GidB"/>
    <property type="match status" value="1"/>
</dbReference>
<comment type="similarity">
    <text evidence="6">Belongs to the methyltransferase superfamily. RNA methyltransferase RsmG family.</text>
</comment>
<keyword evidence="2 6" id="KW-0698">rRNA processing</keyword>
<sequence length="242" mass="27742">MNCNHYSEMNIFEEGLNNLGITLTDRQKQQFIDYYELLIEWNNVMNLTAITDLKEVIVKHFIDSLSLVKVYEPLSQKVLDMGTGAGFPGIPLKIAFPELDMILVDSLKKRITFLNEVINKLSLKNIITIHGRAEDLGHDILYREKFDLCVSRAVAKLSSLSEYCLPFVKRNGYFISYKSDKIEEELLQSKRAFEILGAEVESVAEFELPGSDMRRTMILIHKNKVTPHKYPRSAGKPTKEPL</sequence>
<proteinExistence type="inferred from homology"/>
<feature type="binding site" evidence="6">
    <location>
        <position position="87"/>
    </location>
    <ligand>
        <name>S-adenosyl-L-methionine</name>
        <dbReference type="ChEBI" id="CHEBI:59789"/>
    </ligand>
</feature>
<dbReference type="GO" id="GO:0005829">
    <property type="term" value="C:cytosol"/>
    <property type="evidence" value="ECO:0007669"/>
    <property type="project" value="TreeGrafter"/>
</dbReference>
<keyword evidence="1 6" id="KW-0963">Cytoplasm</keyword>
<dbReference type="Gene3D" id="3.40.50.150">
    <property type="entry name" value="Vaccinia Virus protein VP39"/>
    <property type="match status" value="1"/>
</dbReference>
<dbReference type="FunFam" id="3.40.50.150:FF:000041">
    <property type="entry name" value="Ribosomal RNA small subunit methyltransferase G"/>
    <property type="match status" value="1"/>
</dbReference>
<reference evidence="7 8" key="1">
    <citation type="submission" date="2020-07" db="EMBL/GenBank/DDBJ databases">
        <title>Characterization and genome sequencing of isolate MD1, a novel member within the family Lachnospiraceae.</title>
        <authorList>
            <person name="Rettenmaier R."/>
            <person name="Di Bello L."/>
            <person name="Zinser C."/>
            <person name="Scheitz K."/>
            <person name="Liebl W."/>
            <person name="Zverlov V."/>
        </authorList>
    </citation>
    <scope>NUCLEOTIDE SEQUENCE [LARGE SCALE GENOMIC DNA]</scope>
    <source>
        <strain evidence="7 8">MD1</strain>
    </source>
</reference>
<keyword evidence="4 6" id="KW-0808">Transferase</keyword>
<dbReference type="PANTHER" id="PTHR31760">
    <property type="entry name" value="S-ADENOSYL-L-METHIONINE-DEPENDENT METHYLTRANSFERASES SUPERFAMILY PROTEIN"/>
    <property type="match status" value="1"/>
</dbReference>
<keyword evidence="5 6" id="KW-0949">S-adenosyl-L-methionine</keyword>
<dbReference type="PIRSF" id="PIRSF003078">
    <property type="entry name" value="GidB"/>
    <property type="match status" value="1"/>
</dbReference>
<evidence type="ECO:0000256" key="6">
    <source>
        <dbReference type="HAMAP-Rule" id="MF_00074"/>
    </source>
</evidence>
<dbReference type="GO" id="GO:0070043">
    <property type="term" value="F:rRNA (guanine-N7-)-methyltransferase activity"/>
    <property type="evidence" value="ECO:0007669"/>
    <property type="project" value="UniProtKB-UniRule"/>
</dbReference>
<comment type="caution">
    <text evidence="7">The sequence shown here is derived from an EMBL/GenBank/DDBJ whole genome shotgun (WGS) entry which is preliminary data.</text>
</comment>
<dbReference type="RefSeq" id="WP_228354304.1">
    <property type="nucleotide sequence ID" value="NZ_JACEGA010000001.1"/>
</dbReference>
<dbReference type="PANTHER" id="PTHR31760:SF0">
    <property type="entry name" value="S-ADENOSYL-L-METHIONINE-DEPENDENT METHYLTRANSFERASES SUPERFAMILY PROTEIN"/>
    <property type="match status" value="1"/>
</dbReference>
<dbReference type="CDD" id="cd02440">
    <property type="entry name" value="AdoMet_MTases"/>
    <property type="match status" value="1"/>
</dbReference>
<evidence type="ECO:0000256" key="4">
    <source>
        <dbReference type="ARBA" id="ARBA00022679"/>
    </source>
</evidence>
<keyword evidence="3 6" id="KW-0489">Methyltransferase</keyword>
<dbReference type="SUPFAM" id="SSF53335">
    <property type="entry name" value="S-adenosyl-L-methionine-dependent methyltransferases"/>
    <property type="match status" value="1"/>
</dbReference>
<dbReference type="InterPro" id="IPR029063">
    <property type="entry name" value="SAM-dependent_MTases_sf"/>
</dbReference>
<comment type="subcellular location">
    <subcellularLocation>
        <location evidence="6">Cytoplasm</location>
    </subcellularLocation>
</comment>
<dbReference type="AlphaFoldDB" id="A0A839K4B6"/>
<comment type="caution">
    <text evidence="6">Lacks conserved residue(s) required for the propagation of feature annotation.</text>
</comment>
<evidence type="ECO:0000313" key="7">
    <source>
        <dbReference type="EMBL" id="MBB2184745.1"/>
    </source>
</evidence>
<protein>
    <recommendedName>
        <fullName evidence="6">Ribosomal RNA small subunit methyltransferase G</fullName>
        <ecNumber evidence="6">2.1.1.-</ecNumber>
    </recommendedName>
    <alternativeName>
        <fullName evidence="6">16S rRNA 7-methylguanosine methyltransferase</fullName>
        <shortName evidence="6">16S rRNA m7G methyltransferase</shortName>
    </alternativeName>
</protein>